<proteinExistence type="predicted"/>
<reference evidence="2" key="1">
    <citation type="submission" date="2016-11" db="UniProtKB">
        <authorList>
            <consortium name="WormBaseParasite"/>
        </authorList>
    </citation>
    <scope>IDENTIFICATION</scope>
</reference>
<organism evidence="1 2">
    <name type="scientific">Steinernema glaseri</name>
    <dbReference type="NCBI Taxonomy" id="37863"/>
    <lineage>
        <taxon>Eukaryota</taxon>
        <taxon>Metazoa</taxon>
        <taxon>Ecdysozoa</taxon>
        <taxon>Nematoda</taxon>
        <taxon>Chromadorea</taxon>
        <taxon>Rhabditida</taxon>
        <taxon>Tylenchina</taxon>
        <taxon>Panagrolaimomorpha</taxon>
        <taxon>Strongyloidoidea</taxon>
        <taxon>Steinernematidae</taxon>
        <taxon>Steinernema</taxon>
    </lineage>
</organism>
<dbReference type="WBParaSite" id="L893_g5488.t1">
    <property type="protein sequence ID" value="L893_g5488.t1"/>
    <property type="gene ID" value="L893_g5488"/>
</dbReference>
<keyword evidence="1" id="KW-1185">Reference proteome</keyword>
<name>A0A1I8AGX5_9BILA</name>
<protein>
    <submittedName>
        <fullName evidence="2">Uncharacterized protein</fullName>
    </submittedName>
</protein>
<sequence>MAELWARSSVRLPRKEPNCDIWIGEQKVFILTSELVAALRFHQSNVGPASVTNVVTAIISKHSIGRLNSTKDKRRLTDITRLHVFCLDCKACNLHWMSSLDSRLADRSQHDATIPHVIVEEQTSFH</sequence>
<dbReference type="AlphaFoldDB" id="A0A1I8AGX5"/>
<evidence type="ECO:0000313" key="1">
    <source>
        <dbReference type="Proteomes" id="UP000095287"/>
    </source>
</evidence>
<accession>A0A1I8AGX5</accession>
<dbReference type="Proteomes" id="UP000095287">
    <property type="component" value="Unplaced"/>
</dbReference>
<evidence type="ECO:0000313" key="2">
    <source>
        <dbReference type="WBParaSite" id="L893_g5488.t1"/>
    </source>
</evidence>